<evidence type="ECO:0000256" key="2">
    <source>
        <dbReference type="ARBA" id="ARBA00008296"/>
    </source>
</evidence>
<gene>
    <name evidence="6" type="ORF">AB6A40_005194</name>
</gene>
<accession>A0ABD6EEQ4</accession>
<evidence type="ECO:0000313" key="6">
    <source>
        <dbReference type="EMBL" id="MFH4978485.1"/>
    </source>
</evidence>
<keyword evidence="7" id="KW-1185">Reference proteome</keyword>
<comment type="similarity">
    <text evidence="2">Belongs to the CCDC124 family.</text>
</comment>
<comment type="caution">
    <text evidence="6">The sequence shown here is derived from an EMBL/GenBank/DDBJ whole genome shotgun (WGS) entry which is preliminary data.</text>
</comment>
<dbReference type="EMBL" id="JBGFUD010003245">
    <property type="protein sequence ID" value="MFH4978485.1"/>
    <property type="molecule type" value="Genomic_DNA"/>
</dbReference>
<dbReference type="AlphaFoldDB" id="A0ABD6EEQ4"/>
<evidence type="ECO:0000313" key="7">
    <source>
        <dbReference type="Proteomes" id="UP001608902"/>
    </source>
</evidence>
<dbReference type="GO" id="GO:0030496">
    <property type="term" value="C:midbody"/>
    <property type="evidence" value="ECO:0007669"/>
    <property type="project" value="UniProtKB-SubCell"/>
</dbReference>
<reference evidence="6 7" key="1">
    <citation type="submission" date="2024-08" db="EMBL/GenBank/DDBJ databases">
        <title>Gnathostoma spinigerum genome.</title>
        <authorList>
            <person name="Gonzalez-Bertolin B."/>
            <person name="Monzon S."/>
            <person name="Zaballos A."/>
            <person name="Jimenez P."/>
            <person name="Dekumyoy P."/>
            <person name="Varona S."/>
            <person name="Cuesta I."/>
            <person name="Sumanam S."/>
            <person name="Adisakwattana P."/>
            <person name="Gasser R.B."/>
            <person name="Hernandez-Gonzalez A."/>
            <person name="Young N.D."/>
            <person name="Perteguer M.J."/>
        </authorList>
    </citation>
    <scope>NUCLEOTIDE SEQUENCE [LARGE SCALE GENOMIC DNA]</scope>
    <source>
        <strain evidence="6">AL3</strain>
        <tissue evidence="6">Liver</tissue>
    </source>
</reference>
<feature type="domain" description="Coiled-coil" evidence="5">
    <location>
        <begin position="131"/>
        <end position="212"/>
    </location>
</feature>
<sequence length="219" mass="25628">MPKKFQGENSKAAAARARKDAVRKEAAERKKQAEEDAYWKDDDKNIIRKQQRKEDAEKKRMEALQRKLENRKAAEEEINAMAAKPSVAAKVTRAEIDERRRREAQIQAEEERERQLKEQKLEILVDEVEENVNKLSVEGETARTVAEAIEILTGDDVISDRHPEKRVRAAYLAFEERRIPELKIEHPTFRLSQLRQLLKKEWQKSPENPLNQKILSIIK</sequence>
<dbReference type="InterPro" id="IPR010422">
    <property type="entry name" value="Ccdc124/Oxs1"/>
</dbReference>
<organism evidence="6 7">
    <name type="scientific">Gnathostoma spinigerum</name>
    <dbReference type="NCBI Taxonomy" id="75299"/>
    <lineage>
        <taxon>Eukaryota</taxon>
        <taxon>Metazoa</taxon>
        <taxon>Ecdysozoa</taxon>
        <taxon>Nematoda</taxon>
        <taxon>Chromadorea</taxon>
        <taxon>Rhabditida</taxon>
        <taxon>Spirurina</taxon>
        <taxon>Gnathostomatomorpha</taxon>
        <taxon>Gnathostomatoidea</taxon>
        <taxon>Gnathostomatidae</taxon>
        <taxon>Gnathostoma</taxon>
    </lineage>
</organism>
<dbReference type="Proteomes" id="UP001608902">
    <property type="component" value="Unassembled WGS sequence"/>
</dbReference>
<proteinExistence type="inferred from homology"/>
<evidence type="ECO:0000256" key="1">
    <source>
        <dbReference type="ARBA" id="ARBA00004214"/>
    </source>
</evidence>
<comment type="subcellular location">
    <subcellularLocation>
        <location evidence="1">Midbody</location>
    </subcellularLocation>
</comment>
<feature type="region of interest" description="Disordered" evidence="4">
    <location>
        <begin position="1"/>
        <end position="63"/>
    </location>
</feature>
<evidence type="ECO:0000259" key="5">
    <source>
        <dbReference type="Pfam" id="PF06244"/>
    </source>
</evidence>
<evidence type="ECO:0000256" key="4">
    <source>
        <dbReference type="SAM" id="MobiDB-lite"/>
    </source>
</evidence>
<name>A0ABD6EEQ4_9BILA</name>
<feature type="compositionally biased region" description="Basic and acidic residues" evidence="4">
    <location>
        <begin position="17"/>
        <end position="63"/>
    </location>
</feature>
<evidence type="ECO:0000256" key="3">
    <source>
        <dbReference type="ARBA" id="ARBA00023054"/>
    </source>
</evidence>
<keyword evidence="3" id="KW-0175">Coiled coil</keyword>
<dbReference type="Pfam" id="PF06244">
    <property type="entry name" value="Ccdc124"/>
    <property type="match status" value="1"/>
</dbReference>
<dbReference type="PANTHER" id="PTHR21680">
    <property type="entry name" value="COILED-COIL DOMAIN-CONTAINING PROTEIN 124"/>
    <property type="match status" value="1"/>
</dbReference>
<dbReference type="InterPro" id="IPR054414">
    <property type="entry name" value="Ccdc124/Oxs1_C"/>
</dbReference>
<protein>
    <recommendedName>
        <fullName evidence="5">Coiled-coil domain-containing protein</fullName>
    </recommendedName>
</protein>
<dbReference type="PANTHER" id="PTHR21680:SF0">
    <property type="entry name" value="COILED-COIL DOMAIN-CONTAINING PROTEIN 124"/>
    <property type="match status" value="1"/>
</dbReference>